<reference evidence="1 2" key="1">
    <citation type="journal article" date="2018" name="Gigascience">
        <title>Genomes of trombidid mites reveal novel predicted allergens and laterally-transferred genes associated with secondary metabolism.</title>
        <authorList>
            <person name="Dong X."/>
            <person name="Chaisiri K."/>
            <person name="Xia D."/>
            <person name="Armstrong S.D."/>
            <person name="Fang Y."/>
            <person name="Donnelly M.J."/>
            <person name="Kadowaki T."/>
            <person name="McGarry J.W."/>
            <person name="Darby A.C."/>
            <person name="Makepeace B.L."/>
        </authorList>
    </citation>
    <scope>NUCLEOTIDE SEQUENCE [LARGE SCALE GENOMIC DNA]</scope>
    <source>
        <strain evidence="1">UoL-UT</strain>
    </source>
</reference>
<feature type="non-terminal residue" evidence="1">
    <location>
        <position position="18"/>
    </location>
</feature>
<comment type="caution">
    <text evidence="1">The sequence shown here is derived from an EMBL/GenBank/DDBJ whole genome shotgun (WGS) entry which is preliminary data.</text>
</comment>
<organism evidence="1 2">
    <name type="scientific">Leptotrombidium deliense</name>
    <dbReference type="NCBI Taxonomy" id="299467"/>
    <lineage>
        <taxon>Eukaryota</taxon>
        <taxon>Metazoa</taxon>
        <taxon>Ecdysozoa</taxon>
        <taxon>Arthropoda</taxon>
        <taxon>Chelicerata</taxon>
        <taxon>Arachnida</taxon>
        <taxon>Acari</taxon>
        <taxon>Acariformes</taxon>
        <taxon>Trombidiformes</taxon>
        <taxon>Prostigmata</taxon>
        <taxon>Anystina</taxon>
        <taxon>Parasitengona</taxon>
        <taxon>Trombiculoidea</taxon>
        <taxon>Trombiculidae</taxon>
        <taxon>Leptotrombidium</taxon>
    </lineage>
</organism>
<dbReference type="Proteomes" id="UP000288716">
    <property type="component" value="Unassembled WGS sequence"/>
</dbReference>
<protein>
    <submittedName>
        <fullName evidence="1">Uncharacterized protein</fullName>
    </submittedName>
</protein>
<name>A0A443S496_9ACAR</name>
<dbReference type="VEuPathDB" id="VectorBase:LDEU009747"/>
<sequence length="18" mass="2024">MNIFRGSGVKEDLAMDLK</sequence>
<dbReference type="AlphaFoldDB" id="A0A443S496"/>
<proteinExistence type="predicted"/>
<evidence type="ECO:0000313" key="2">
    <source>
        <dbReference type="Proteomes" id="UP000288716"/>
    </source>
</evidence>
<evidence type="ECO:0000313" key="1">
    <source>
        <dbReference type="EMBL" id="RWS22294.1"/>
    </source>
</evidence>
<gene>
    <name evidence="1" type="ORF">B4U80_02836</name>
</gene>
<dbReference type="EMBL" id="NCKV01009227">
    <property type="protein sequence ID" value="RWS22294.1"/>
    <property type="molecule type" value="Genomic_DNA"/>
</dbReference>
<accession>A0A443S496</accession>
<keyword evidence="2" id="KW-1185">Reference proteome</keyword>